<sequence>MRLLYSASHWWCVASVVFPRRGSLRRYSRRHTSPHLALLPEVDLPKQASPHDFFWGGGRDGKGLNYLGRLLMKLRSEFLGESSSSCEQLKFLTLSGGSIFRKHFEHLSKFLG</sequence>
<accession>A0A9C6WTR8</accession>
<dbReference type="InterPro" id="IPR037238">
    <property type="entry name" value="YbiA-like_sf"/>
</dbReference>
<keyword evidence="1" id="KW-1185">Reference proteome</keyword>
<proteinExistence type="predicted"/>
<organism evidence="1 2">
    <name type="scientific">Arachis duranensis</name>
    <name type="common">Wild peanut</name>
    <dbReference type="NCBI Taxonomy" id="130453"/>
    <lineage>
        <taxon>Eukaryota</taxon>
        <taxon>Viridiplantae</taxon>
        <taxon>Streptophyta</taxon>
        <taxon>Embryophyta</taxon>
        <taxon>Tracheophyta</taxon>
        <taxon>Spermatophyta</taxon>
        <taxon>Magnoliopsida</taxon>
        <taxon>eudicotyledons</taxon>
        <taxon>Gunneridae</taxon>
        <taxon>Pentapetalae</taxon>
        <taxon>rosids</taxon>
        <taxon>fabids</taxon>
        <taxon>Fabales</taxon>
        <taxon>Fabaceae</taxon>
        <taxon>Papilionoideae</taxon>
        <taxon>50 kb inversion clade</taxon>
        <taxon>dalbergioids sensu lato</taxon>
        <taxon>Dalbergieae</taxon>
        <taxon>Pterocarpus clade</taxon>
        <taxon>Arachis</taxon>
    </lineage>
</organism>
<dbReference type="RefSeq" id="XP_052117290.1">
    <property type="nucleotide sequence ID" value="XM_052261330.1"/>
</dbReference>
<reference evidence="1" key="1">
    <citation type="journal article" date="2016" name="Nat. Genet.">
        <title>The genome sequences of Arachis duranensis and Arachis ipaensis, the diploid ancestors of cultivated peanut.</title>
        <authorList>
            <person name="Bertioli D.J."/>
            <person name="Cannon S.B."/>
            <person name="Froenicke L."/>
            <person name="Huang G."/>
            <person name="Farmer A.D."/>
            <person name="Cannon E.K."/>
            <person name="Liu X."/>
            <person name="Gao D."/>
            <person name="Clevenger J."/>
            <person name="Dash S."/>
            <person name="Ren L."/>
            <person name="Moretzsohn M.C."/>
            <person name="Shirasawa K."/>
            <person name="Huang W."/>
            <person name="Vidigal B."/>
            <person name="Abernathy B."/>
            <person name="Chu Y."/>
            <person name="Niederhuth C.E."/>
            <person name="Umale P."/>
            <person name="Araujo A.C."/>
            <person name="Kozik A."/>
            <person name="Kim K.D."/>
            <person name="Burow M.D."/>
            <person name="Varshney R.K."/>
            <person name="Wang X."/>
            <person name="Zhang X."/>
            <person name="Barkley N."/>
            <person name="Guimaraes P.M."/>
            <person name="Isobe S."/>
            <person name="Guo B."/>
            <person name="Liao B."/>
            <person name="Stalker H.T."/>
            <person name="Schmitz R.J."/>
            <person name="Scheffler B.E."/>
            <person name="Leal-Bertioli S.C."/>
            <person name="Xun X."/>
            <person name="Jackson S.A."/>
            <person name="Michelmore R."/>
            <person name="Ozias-Akins P."/>
        </authorList>
    </citation>
    <scope>NUCLEOTIDE SEQUENCE [LARGE SCALE GENOMIC DNA]</scope>
    <source>
        <strain evidence="1">cv. V14167</strain>
    </source>
</reference>
<dbReference type="AlphaFoldDB" id="A0A9C6WTR8"/>
<evidence type="ECO:0000313" key="1">
    <source>
        <dbReference type="Proteomes" id="UP000515211"/>
    </source>
</evidence>
<evidence type="ECO:0000313" key="2">
    <source>
        <dbReference type="RefSeq" id="XP_052117290.1"/>
    </source>
</evidence>
<dbReference type="Gene3D" id="1.10.357.40">
    <property type="entry name" value="YbiA-like"/>
    <property type="match status" value="1"/>
</dbReference>
<gene>
    <name evidence="2" type="primary">LOC107491497</name>
</gene>
<reference evidence="2" key="2">
    <citation type="submission" date="2025-08" db="UniProtKB">
        <authorList>
            <consortium name="RefSeq"/>
        </authorList>
    </citation>
    <scope>IDENTIFICATION</scope>
    <source>
        <tissue evidence="2">Whole plant</tissue>
    </source>
</reference>
<dbReference type="Proteomes" id="UP000515211">
    <property type="component" value="Chromosome 5"/>
</dbReference>
<dbReference type="GeneID" id="107491497"/>
<dbReference type="KEGG" id="adu:107491497"/>
<dbReference type="SUPFAM" id="SSF143990">
    <property type="entry name" value="YbiA-like"/>
    <property type="match status" value="1"/>
</dbReference>
<protein>
    <submittedName>
        <fullName evidence="2">Riboflavin biosynthesis protein PYRR, chloroplastic isoform X1</fullName>
    </submittedName>
</protein>
<name>A0A9C6WTR8_ARADU</name>